<dbReference type="Gene3D" id="3.40.50.200">
    <property type="entry name" value="Peptidase S8/S53 domain"/>
    <property type="match status" value="1"/>
</dbReference>
<gene>
    <name evidence="16" type="ORF">MKZ38_009320</name>
</gene>
<reference evidence="16" key="1">
    <citation type="submission" date="2022-07" db="EMBL/GenBank/DDBJ databases">
        <title>Draft genome sequence of Zalerion maritima ATCC 34329, a (micro)plastics degrading marine fungus.</title>
        <authorList>
            <person name="Paco A."/>
            <person name="Goncalves M.F.M."/>
            <person name="Rocha-Santos T.A.P."/>
            <person name="Alves A."/>
        </authorList>
    </citation>
    <scope>NUCLEOTIDE SEQUENCE</scope>
    <source>
        <strain evidence="16">ATCC 34329</strain>
    </source>
</reference>
<dbReference type="GO" id="GO:0004252">
    <property type="term" value="F:serine-type endopeptidase activity"/>
    <property type="evidence" value="ECO:0007669"/>
    <property type="project" value="UniProtKB-UniRule"/>
</dbReference>
<feature type="compositionally biased region" description="Polar residues" evidence="11">
    <location>
        <begin position="947"/>
        <end position="960"/>
    </location>
</feature>
<dbReference type="InterPro" id="IPR000209">
    <property type="entry name" value="Peptidase_S8/S53_dom"/>
</dbReference>
<evidence type="ECO:0000256" key="9">
    <source>
        <dbReference type="PROSITE-ProRule" id="PRU01240"/>
    </source>
</evidence>
<comment type="caution">
    <text evidence="16">The sequence shown here is derived from an EMBL/GenBank/DDBJ whole genome shotgun (WGS) entry which is preliminary data.</text>
</comment>
<feature type="signal peptide" evidence="12">
    <location>
        <begin position="1"/>
        <end position="22"/>
    </location>
</feature>
<dbReference type="InterPro" id="IPR034187">
    <property type="entry name" value="Peptidases_S8_5"/>
</dbReference>
<dbReference type="InterPro" id="IPR015500">
    <property type="entry name" value="Peptidase_S8_subtilisin-rel"/>
</dbReference>
<evidence type="ECO:0000259" key="15">
    <source>
        <dbReference type="Pfam" id="PF06280"/>
    </source>
</evidence>
<proteinExistence type="inferred from homology"/>
<feature type="active site" description="Charge relay system" evidence="8 9">
    <location>
        <position position="164"/>
    </location>
</feature>
<dbReference type="PANTHER" id="PTHR43806">
    <property type="entry name" value="PEPTIDASE S8"/>
    <property type="match status" value="1"/>
</dbReference>
<dbReference type="Pfam" id="PF06280">
    <property type="entry name" value="fn3_5"/>
    <property type="match status" value="1"/>
</dbReference>
<dbReference type="InterPro" id="IPR003137">
    <property type="entry name" value="PA_domain"/>
</dbReference>
<sequence>MVKLNTVLQALLATLTASVASAASANKTPNKFAKGTVLVELEDDESVDNFYSEMSHKASPRMNLTYSLFKGASIQLHDSDESSTDLQIAEISAMSKVKKVWPVRLYPVPDHEVVWTARDVDAPITMRKRQDEEADDYSTHVMTQVDLLRAEGITGEGIKIAIIDTGIDYMHPALGGCFGEGCLVTYGTDLVGDDYTGLNTPIPDDDPVDNCQGHGSHVAGIVAAGTNPYDFTGAAPDVTLGAYRVFGCVGEVGDDVLIAAYMQAFEEGSDIISASIGGSSGWSEDAWAVAVQRIVEQGVPCVISAGNDGAVGMWYASTAAVGKGITAIASFENTLAPTLQVESTFAVDGGESQTFGWTPGTPDDWANITMPLWPVDYDITDPANGCDPYPEDTPDLSDRIVLVRRGTCTFVQKIQNAREYGAQYVIVYNNVPGTANIQGVVDGLVGLAMVTADQGEEWIGMLESGSEVVVSMVDPEVAGQVLEVFDNTGIGGFASDFTSWGPSFEMDVKPQIAAPGGKILSTYPLALGGYAVLSGTSMACPLSAAVVALLGQARGTLDPTTIENVLSSTANAQLFNDGAQAYSYLAPVVQQGAGLIQAYAAAHVTSILSPSSLSFNDTNNFVEALNFTISNTGSEDVTFEIRHVGAATAYTFAAPGDLYPSEFPNELVELYATPDFSSTKVTVPAGGESMVTVSMTPPEADSSRYPVYSGYITLNSTTGGGGGYGNSTNSTSGGENLALPYIGVIGSIRDLTVLDGAYAAEGTTGTPLPVSEGESFTLPAQGTNATDADVLPMAVIGLAFGSAVVTCELMSNNKSLGNIDEFPSEWNPRDPIFTNFTGLMADGTYAEEGAYSFLIKALRVYGDRDRASDYDSDQTAEFSIVYAEAGEEPAESEAVSDSVTATATETASDDYSGTISTPITSDVPSVEPTMPAIPTSEEEITFPPSEPVSTATATATPRVG</sequence>
<dbReference type="Gene3D" id="2.60.40.1710">
    <property type="entry name" value="Subtilisin-like superfamily"/>
    <property type="match status" value="1"/>
</dbReference>
<dbReference type="Pfam" id="PF02225">
    <property type="entry name" value="PA"/>
    <property type="match status" value="1"/>
</dbReference>
<dbReference type="InterPro" id="IPR050131">
    <property type="entry name" value="Peptidase_S8_subtilisin-like"/>
</dbReference>
<feature type="domain" description="C5a peptidase/Subtilisin-like protease SBT2-like Fn3-like" evidence="15">
    <location>
        <begin position="614"/>
        <end position="740"/>
    </location>
</feature>
<evidence type="ECO:0000259" key="13">
    <source>
        <dbReference type="Pfam" id="PF00082"/>
    </source>
</evidence>
<feature type="region of interest" description="Disordered" evidence="11">
    <location>
        <begin position="885"/>
        <end position="960"/>
    </location>
</feature>
<protein>
    <submittedName>
        <fullName evidence="16">Subtilase</fullName>
    </submittedName>
</protein>
<evidence type="ECO:0000256" key="3">
    <source>
        <dbReference type="ARBA" id="ARBA00022525"/>
    </source>
</evidence>
<dbReference type="AlphaFoldDB" id="A0AAD5RGM3"/>
<dbReference type="PROSITE" id="PS00137">
    <property type="entry name" value="SUBTILASE_HIS"/>
    <property type="match status" value="1"/>
</dbReference>
<feature type="active site" description="Charge relay system" evidence="8 9">
    <location>
        <position position="214"/>
    </location>
</feature>
<dbReference type="GO" id="GO:0016020">
    <property type="term" value="C:membrane"/>
    <property type="evidence" value="ECO:0007669"/>
    <property type="project" value="InterPro"/>
</dbReference>
<evidence type="ECO:0000256" key="6">
    <source>
        <dbReference type="ARBA" id="ARBA00022801"/>
    </source>
</evidence>
<evidence type="ECO:0000256" key="10">
    <source>
        <dbReference type="RuleBase" id="RU003355"/>
    </source>
</evidence>
<evidence type="ECO:0000256" key="5">
    <source>
        <dbReference type="ARBA" id="ARBA00022729"/>
    </source>
</evidence>
<feature type="active site" description="Charge relay system" evidence="8 9">
    <location>
        <position position="537"/>
    </location>
</feature>
<name>A0AAD5RGM3_9PEZI</name>
<evidence type="ECO:0000256" key="1">
    <source>
        <dbReference type="ARBA" id="ARBA00011073"/>
    </source>
</evidence>
<dbReference type="PRINTS" id="PR00723">
    <property type="entry name" value="SUBTILISIN"/>
</dbReference>
<keyword evidence="5 12" id="KW-0732">Signal</keyword>
<dbReference type="InterPro" id="IPR010435">
    <property type="entry name" value="C5a/SBT2-like_Fn3"/>
</dbReference>
<dbReference type="InterPro" id="IPR036852">
    <property type="entry name" value="Peptidase_S8/S53_dom_sf"/>
</dbReference>
<accession>A0AAD5RGM3</accession>
<dbReference type="PROSITE" id="PS00138">
    <property type="entry name" value="SUBTILASE_SER"/>
    <property type="match status" value="1"/>
</dbReference>
<dbReference type="SUPFAM" id="SSF52743">
    <property type="entry name" value="Subtilisin-like"/>
    <property type="match status" value="1"/>
</dbReference>
<dbReference type="CDD" id="cd07489">
    <property type="entry name" value="Peptidases_S8_5"/>
    <property type="match status" value="1"/>
</dbReference>
<keyword evidence="7 9" id="KW-0720">Serine protease</keyword>
<keyword evidence="6 9" id="KW-0378">Hydrolase</keyword>
<evidence type="ECO:0000259" key="14">
    <source>
        <dbReference type="Pfam" id="PF02225"/>
    </source>
</evidence>
<evidence type="ECO:0000256" key="7">
    <source>
        <dbReference type="ARBA" id="ARBA00022825"/>
    </source>
</evidence>
<dbReference type="PROSITE" id="PS51892">
    <property type="entry name" value="SUBTILASE"/>
    <property type="match status" value="1"/>
</dbReference>
<evidence type="ECO:0000256" key="2">
    <source>
        <dbReference type="ARBA" id="ARBA00022512"/>
    </source>
</evidence>
<dbReference type="SUPFAM" id="SSF52025">
    <property type="entry name" value="PA domain"/>
    <property type="match status" value="1"/>
</dbReference>
<keyword evidence="3" id="KW-0964">Secreted</keyword>
<keyword evidence="4 9" id="KW-0645">Protease</keyword>
<evidence type="ECO:0000256" key="8">
    <source>
        <dbReference type="PIRSR" id="PIRSR615500-1"/>
    </source>
</evidence>
<feature type="domain" description="PA" evidence="14">
    <location>
        <begin position="378"/>
        <end position="455"/>
    </location>
</feature>
<evidence type="ECO:0000313" key="16">
    <source>
        <dbReference type="EMBL" id="KAJ2892836.1"/>
    </source>
</evidence>
<dbReference type="GO" id="GO:0006508">
    <property type="term" value="P:proteolysis"/>
    <property type="evidence" value="ECO:0007669"/>
    <property type="project" value="UniProtKB-KW"/>
</dbReference>
<feature type="domain" description="Peptidase S8/S53" evidence="13">
    <location>
        <begin position="155"/>
        <end position="573"/>
    </location>
</feature>
<dbReference type="InterPro" id="IPR023827">
    <property type="entry name" value="Peptidase_S8_Asp-AS"/>
</dbReference>
<keyword evidence="17" id="KW-1185">Reference proteome</keyword>
<comment type="similarity">
    <text evidence="1 9 10">Belongs to the peptidase S8 family.</text>
</comment>
<dbReference type="Gene3D" id="3.50.30.30">
    <property type="match status" value="1"/>
</dbReference>
<dbReference type="Pfam" id="PF00082">
    <property type="entry name" value="Peptidase_S8"/>
    <property type="match status" value="1"/>
</dbReference>
<feature type="compositionally biased region" description="Polar residues" evidence="11">
    <location>
        <begin position="895"/>
        <end position="923"/>
    </location>
</feature>
<evidence type="ECO:0000256" key="11">
    <source>
        <dbReference type="SAM" id="MobiDB-lite"/>
    </source>
</evidence>
<dbReference type="EMBL" id="JAKWBI020000712">
    <property type="protein sequence ID" value="KAJ2892836.1"/>
    <property type="molecule type" value="Genomic_DNA"/>
</dbReference>
<dbReference type="InterPro" id="IPR022398">
    <property type="entry name" value="Peptidase_S8_His-AS"/>
</dbReference>
<organism evidence="16 17">
    <name type="scientific">Zalerion maritima</name>
    <dbReference type="NCBI Taxonomy" id="339359"/>
    <lineage>
        <taxon>Eukaryota</taxon>
        <taxon>Fungi</taxon>
        <taxon>Dikarya</taxon>
        <taxon>Ascomycota</taxon>
        <taxon>Pezizomycotina</taxon>
        <taxon>Sordariomycetes</taxon>
        <taxon>Lulworthiomycetidae</taxon>
        <taxon>Lulworthiales</taxon>
        <taxon>Lulworthiaceae</taxon>
        <taxon>Zalerion</taxon>
    </lineage>
</organism>
<evidence type="ECO:0000256" key="12">
    <source>
        <dbReference type="SAM" id="SignalP"/>
    </source>
</evidence>
<feature type="chain" id="PRO_5042014153" evidence="12">
    <location>
        <begin position="23"/>
        <end position="960"/>
    </location>
</feature>
<dbReference type="InterPro" id="IPR046450">
    <property type="entry name" value="PA_dom_sf"/>
</dbReference>
<dbReference type="InterPro" id="IPR023828">
    <property type="entry name" value="Peptidase_S8_Ser-AS"/>
</dbReference>
<dbReference type="PROSITE" id="PS00136">
    <property type="entry name" value="SUBTILASE_ASP"/>
    <property type="match status" value="1"/>
</dbReference>
<evidence type="ECO:0000313" key="17">
    <source>
        <dbReference type="Proteomes" id="UP001201980"/>
    </source>
</evidence>
<dbReference type="CDD" id="cd02124">
    <property type="entry name" value="PA_PoS1_like"/>
    <property type="match status" value="1"/>
</dbReference>
<dbReference type="Proteomes" id="UP001201980">
    <property type="component" value="Unassembled WGS sequence"/>
</dbReference>
<keyword evidence="2" id="KW-0134">Cell wall</keyword>
<dbReference type="PANTHER" id="PTHR43806:SF66">
    <property type="entry name" value="SERIN ENDOPEPTIDASE"/>
    <property type="match status" value="1"/>
</dbReference>
<evidence type="ECO:0000256" key="4">
    <source>
        <dbReference type="ARBA" id="ARBA00022670"/>
    </source>
</evidence>